<keyword evidence="8 19" id="KW-0169">Cobalamin biosynthesis</keyword>
<evidence type="ECO:0000256" key="10">
    <source>
        <dbReference type="ARBA" id="ARBA00022692"/>
    </source>
</evidence>
<evidence type="ECO:0000256" key="7">
    <source>
        <dbReference type="ARBA" id="ARBA00022475"/>
    </source>
</evidence>
<dbReference type="GO" id="GO:0005886">
    <property type="term" value="C:plasma membrane"/>
    <property type="evidence" value="ECO:0007669"/>
    <property type="project" value="UniProtKB-SubCell"/>
</dbReference>
<comment type="function">
    <text evidence="14 19">Joins adenosylcobinamide-GDP and alpha-ribazole to generate adenosylcobalamin (Ado-cobalamin). Also synthesizes adenosylcobalamin 5'-phosphate from adenosylcobinamide-GDP and alpha-ribazole 5'-phosphate.</text>
</comment>
<keyword evidence="11 19" id="KW-0460">Magnesium</keyword>
<keyword evidence="13 19" id="KW-0472">Membrane</keyword>
<evidence type="ECO:0000256" key="9">
    <source>
        <dbReference type="ARBA" id="ARBA00022679"/>
    </source>
</evidence>
<evidence type="ECO:0000256" key="11">
    <source>
        <dbReference type="ARBA" id="ARBA00022842"/>
    </source>
</evidence>
<dbReference type="Proteomes" id="UP000199516">
    <property type="component" value="Unassembled WGS sequence"/>
</dbReference>
<dbReference type="GO" id="GO:0009236">
    <property type="term" value="P:cobalamin biosynthetic process"/>
    <property type="evidence" value="ECO:0007669"/>
    <property type="project" value="UniProtKB-UniRule"/>
</dbReference>
<evidence type="ECO:0000256" key="8">
    <source>
        <dbReference type="ARBA" id="ARBA00022573"/>
    </source>
</evidence>
<evidence type="ECO:0000313" key="20">
    <source>
        <dbReference type="EMBL" id="SFE33093.1"/>
    </source>
</evidence>
<evidence type="ECO:0000256" key="6">
    <source>
        <dbReference type="ARBA" id="ARBA00015850"/>
    </source>
</evidence>
<dbReference type="HAMAP" id="MF_00719">
    <property type="entry name" value="CobS"/>
    <property type="match status" value="1"/>
</dbReference>
<keyword evidence="21" id="KW-1185">Reference proteome</keyword>
<gene>
    <name evidence="19" type="primary">cobS</name>
    <name evidence="20" type="ORF">SAMN05192532_101342</name>
</gene>
<dbReference type="Pfam" id="PF02654">
    <property type="entry name" value="CobS"/>
    <property type="match status" value="1"/>
</dbReference>
<evidence type="ECO:0000256" key="5">
    <source>
        <dbReference type="ARBA" id="ARBA00013200"/>
    </source>
</evidence>
<dbReference type="EMBL" id="FONT01000001">
    <property type="protein sequence ID" value="SFE33093.1"/>
    <property type="molecule type" value="Genomic_DNA"/>
</dbReference>
<accession>A0A1I1ZR64</accession>
<evidence type="ECO:0000313" key="21">
    <source>
        <dbReference type="Proteomes" id="UP000199516"/>
    </source>
</evidence>
<dbReference type="InterPro" id="IPR003805">
    <property type="entry name" value="CobS"/>
</dbReference>
<comment type="subcellular location">
    <subcellularLocation>
        <location evidence="2 19">Cell membrane</location>
        <topology evidence="2 19">Multi-pass membrane protein</topology>
    </subcellularLocation>
</comment>
<keyword evidence="7 19" id="KW-1003">Cell membrane</keyword>
<evidence type="ECO:0000256" key="14">
    <source>
        <dbReference type="ARBA" id="ARBA00025228"/>
    </source>
</evidence>
<comment type="catalytic activity">
    <reaction evidence="17 19">
        <text>alpha-ribazole + adenosylcob(III)inamide-GDP = adenosylcob(III)alamin + GMP + H(+)</text>
        <dbReference type="Rhea" id="RHEA:16049"/>
        <dbReference type="ChEBI" id="CHEBI:10329"/>
        <dbReference type="ChEBI" id="CHEBI:15378"/>
        <dbReference type="ChEBI" id="CHEBI:18408"/>
        <dbReference type="ChEBI" id="CHEBI:58115"/>
        <dbReference type="ChEBI" id="CHEBI:60487"/>
        <dbReference type="EC" id="2.7.8.26"/>
    </reaction>
</comment>
<feature type="transmembrane region" description="Helical" evidence="19">
    <location>
        <begin position="64"/>
        <end position="84"/>
    </location>
</feature>
<evidence type="ECO:0000256" key="4">
    <source>
        <dbReference type="ARBA" id="ARBA00010561"/>
    </source>
</evidence>
<organism evidence="20 21">
    <name type="scientific">Alteribacillus iranensis</name>
    <dbReference type="NCBI Taxonomy" id="930128"/>
    <lineage>
        <taxon>Bacteria</taxon>
        <taxon>Bacillati</taxon>
        <taxon>Bacillota</taxon>
        <taxon>Bacilli</taxon>
        <taxon>Bacillales</taxon>
        <taxon>Bacillaceae</taxon>
        <taxon>Alteribacillus</taxon>
    </lineage>
</organism>
<dbReference type="STRING" id="930128.SAMN05192532_101342"/>
<name>A0A1I1ZR64_9BACI</name>
<dbReference type="PANTHER" id="PTHR34148">
    <property type="entry name" value="ADENOSYLCOBINAMIDE-GDP RIBAZOLETRANSFERASE"/>
    <property type="match status" value="1"/>
</dbReference>
<dbReference type="AlphaFoldDB" id="A0A1I1ZR64"/>
<proteinExistence type="inferred from homology"/>
<evidence type="ECO:0000256" key="2">
    <source>
        <dbReference type="ARBA" id="ARBA00004651"/>
    </source>
</evidence>
<evidence type="ECO:0000256" key="3">
    <source>
        <dbReference type="ARBA" id="ARBA00004663"/>
    </source>
</evidence>
<feature type="transmembrane region" description="Helical" evidence="19">
    <location>
        <begin position="211"/>
        <end position="230"/>
    </location>
</feature>
<evidence type="ECO:0000256" key="1">
    <source>
        <dbReference type="ARBA" id="ARBA00001946"/>
    </source>
</evidence>
<comment type="similarity">
    <text evidence="4 19">Belongs to the CobS family.</text>
</comment>
<comment type="pathway">
    <text evidence="3 19">Cofactor biosynthesis; adenosylcobalamin biosynthesis; adenosylcobalamin from cob(II)yrinate a,c-diamide: step 7/7.</text>
</comment>
<feature type="transmembrane region" description="Helical" evidence="19">
    <location>
        <begin position="187"/>
        <end position="205"/>
    </location>
</feature>
<feature type="transmembrane region" description="Helical" evidence="19">
    <location>
        <begin position="143"/>
        <end position="166"/>
    </location>
</feature>
<evidence type="ECO:0000256" key="12">
    <source>
        <dbReference type="ARBA" id="ARBA00022989"/>
    </source>
</evidence>
<comment type="cofactor">
    <cofactor evidence="1 19">
        <name>Mg(2+)</name>
        <dbReference type="ChEBI" id="CHEBI:18420"/>
    </cofactor>
</comment>
<evidence type="ECO:0000256" key="13">
    <source>
        <dbReference type="ARBA" id="ARBA00023136"/>
    </source>
</evidence>
<sequence length="266" mass="30031">MRIVQSYVYGFYLALSFLTILPTRHVNWDGQTTRKSVYFFPVCGLLMGTVVVILSFGITHWSTLPAYITAFIIFVISLLLYGGLHLDGWMDVSDAVGSWRSREKKLEIMKDSHVGSTAVWSTFLLLSGRFLGMMYVVEAVPEALFFLLLFIPVVSRTWMSYLIIAAPLAKSEGLAAWFQKHTYRRDAIYVLLISVGILFGTLMVIREFYAFALYLFLISAVTYVCLRTIYTRIFGGVNGDMAGATTEGMETVLWMSSVLYYSFGMG</sequence>
<evidence type="ECO:0000256" key="15">
    <source>
        <dbReference type="ARBA" id="ARBA00032605"/>
    </source>
</evidence>
<evidence type="ECO:0000256" key="17">
    <source>
        <dbReference type="ARBA" id="ARBA00048623"/>
    </source>
</evidence>
<dbReference type="GO" id="GO:0051073">
    <property type="term" value="F:adenosylcobinamide-GDP ribazoletransferase activity"/>
    <property type="evidence" value="ECO:0007669"/>
    <property type="project" value="UniProtKB-UniRule"/>
</dbReference>
<comment type="catalytic activity">
    <reaction evidence="18 19">
        <text>alpha-ribazole 5'-phosphate + adenosylcob(III)inamide-GDP = adenosylcob(III)alamin 5'-phosphate + GMP + H(+)</text>
        <dbReference type="Rhea" id="RHEA:23560"/>
        <dbReference type="ChEBI" id="CHEBI:15378"/>
        <dbReference type="ChEBI" id="CHEBI:57918"/>
        <dbReference type="ChEBI" id="CHEBI:58115"/>
        <dbReference type="ChEBI" id="CHEBI:60487"/>
        <dbReference type="ChEBI" id="CHEBI:60493"/>
        <dbReference type="EC" id="2.7.8.26"/>
    </reaction>
</comment>
<dbReference type="UniPathway" id="UPA00148">
    <property type="reaction ID" value="UER00238"/>
</dbReference>
<dbReference type="PANTHER" id="PTHR34148:SF1">
    <property type="entry name" value="ADENOSYLCOBINAMIDE-GDP RIBAZOLETRANSFERASE"/>
    <property type="match status" value="1"/>
</dbReference>
<evidence type="ECO:0000256" key="19">
    <source>
        <dbReference type="HAMAP-Rule" id="MF_00719"/>
    </source>
</evidence>
<keyword evidence="9 19" id="KW-0808">Transferase</keyword>
<evidence type="ECO:0000256" key="16">
    <source>
        <dbReference type="ARBA" id="ARBA00032853"/>
    </source>
</evidence>
<dbReference type="EC" id="2.7.8.26" evidence="5 19"/>
<keyword evidence="12 19" id="KW-1133">Transmembrane helix</keyword>
<protein>
    <recommendedName>
        <fullName evidence="6 19">Adenosylcobinamide-GDP ribazoletransferase</fullName>
        <ecNumber evidence="5 19">2.7.8.26</ecNumber>
    </recommendedName>
    <alternativeName>
        <fullName evidence="16 19">Cobalamin synthase</fullName>
    </alternativeName>
    <alternativeName>
        <fullName evidence="15 19">Cobalamin-5'-phosphate synthase</fullName>
    </alternativeName>
</protein>
<reference evidence="20 21" key="1">
    <citation type="submission" date="2016-10" db="EMBL/GenBank/DDBJ databases">
        <authorList>
            <person name="de Groot N.N."/>
        </authorList>
    </citation>
    <scope>NUCLEOTIDE SEQUENCE [LARGE SCALE GENOMIC DNA]</scope>
    <source>
        <strain evidence="20 21">DSM 23995</strain>
    </source>
</reference>
<dbReference type="GO" id="GO:0008818">
    <property type="term" value="F:cobalamin 5'-phosphate synthase activity"/>
    <property type="evidence" value="ECO:0007669"/>
    <property type="project" value="UniProtKB-UniRule"/>
</dbReference>
<keyword evidence="10 19" id="KW-0812">Transmembrane</keyword>
<feature type="transmembrane region" description="Helical" evidence="19">
    <location>
        <begin position="6"/>
        <end position="26"/>
    </location>
</feature>
<evidence type="ECO:0000256" key="18">
    <source>
        <dbReference type="ARBA" id="ARBA00049504"/>
    </source>
</evidence>
<feature type="transmembrane region" description="Helical" evidence="19">
    <location>
        <begin position="38"/>
        <end position="58"/>
    </location>
</feature>